<evidence type="ECO:0000313" key="3">
    <source>
        <dbReference type="Proteomes" id="UP001168821"/>
    </source>
</evidence>
<dbReference type="Pfam" id="PF00650">
    <property type="entry name" value="CRAL_TRIO"/>
    <property type="match status" value="1"/>
</dbReference>
<dbReference type="CDD" id="cd00170">
    <property type="entry name" value="SEC14"/>
    <property type="match status" value="1"/>
</dbReference>
<dbReference type="Proteomes" id="UP001168821">
    <property type="component" value="Unassembled WGS sequence"/>
</dbReference>
<dbReference type="InterPro" id="IPR036865">
    <property type="entry name" value="CRAL-TRIO_dom_sf"/>
</dbReference>
<dbReference type="GO" id="GO:0016020">
    <property type="term" value="C:membrane"/>
    <property type="evidence" value="ECO:0007669"/>
    <property type="project" value="TreeGrafter"/>
</dbReference>
<dbReference type="PROSITE" id="PS50191">
    <property type="entry name" value="CRAL_TRIO"/>
    <property type="match status" value="1"/>
</dbReference>
<sequence>MPKNKELFYVQSNALSSIVKVFNKTEESLAEDVLSLKNWMKDQHHLPEILDDKSVQNFLILNKCNVEKAKEKIDMYYTFRSQRPDIARNMNPRCSNMKEVGKVKYHVPLPKMTKEMYRVFVEKYAFKDKLEQIDPYDMLKVGLNLYEIRLKEDIMFGDVFIYDLEGMSVRFLSKLTPAFFFSFITLYKKIYSLPVKGVYIINTVPYISTILAIVKALVKPKIFERIHVSKDANILKEHFPLEMLPRDYGGTEKSVEELHELYHLKLQEYQDRFDLLDKLRVNESLRPTKLENENDEFLGYHGNFRKLDID</sequence>
<protein>
    <recommendedName>
        <fullName evidence="1">CRAL-TRIO domain-containing protein</fullName>
    </recommendedName>
</protein>
<dbReference type="GO" id="GO:1902936">
    <property type="term" value="F:phosphatidylinositol bisphosphate binding"/>
    <property type="evidence" value="ECO:0007669"/>
    <property type="project" value="TreeGrafter"/>
</dbReference>
<dbReference type="Gene3D" id="3.40.525.10">
    <property type="entry name" value="CRAL-TRIO lipid binding domain"/>
    <property type="match status" value="1"/>
</dbReference>
<dbReference type="InterPro" id="IPR036273">
    <property type="entry name" value="CRAL/TRIO_N_dom_sf"/>
</dbReference>
<evidence type="ECO:0000313" key="2">
    <source>
        <dbReference type="EMBL" id="KAJ3654087.1"/>
    </source>
</evidence>
<dbReference type="PANTHER" id="PTHR10174:SF222">
    <property type="entry name" value="GH10083P-RELATED"/>
    <property type="match status" value="1"/>
</dbReference>
<dbReference type="PANTHER" id="PTHR10174">
    <property type="entry name" value="ALPHA-TOCOPHEROL TRANSFER PROTEIN-RELATED"/>
    <property type="match status" value="1"/>
</dbReference>
<dbReference type="EMBL" id="JALNTZ010000004">
    <property type="protein sequence ID" value="KAJ3654087.1"/>
    <property type="molecule type" value="Genomic_DNA"/>
</dbReference>
<proteinExistence type="predicted"/>
<dbReference type="AlphaFoldDB" id="A0AA38IHF2"/>
<dbReference type="SMART" id="SM00516">
    <property type="entry name" value="SEC14"/>
    <property type="match status" value="1"/>
</dbReference>
<evidence type="ECO:0000259" key="1">
    <source>
        <dbReference type="PROSITE" id="PS50191"/>
    </source>
</evidence>
<accession>A0AA38IHF2</accession>
<dbReference type="SUPFAM" id="SSF52087">
    <property type="entry name" value="CRAL/TRIO domain"/>
    <property type="match status" value="1"/>
</dbReference>
<comment type="caution">
    <text evidence="2">The sequence shown here is derived from an EMBL/GenBank/DDBJ whole genome shotgun (WGS) entry which is preliminary data.</text>
</comment>
<dbReference type="SUPFAM" id="SSF46938">
    <property type="entry name" value="CRAL/TRIO N-terminal domain"/>
    <property type="match status" value="1"/>
</dbReference>
<reference evidence="2" key="1">
    <citation type="journal article" date="2023" name="G3 (Bethesda)">
        <title>Whole genome assemblies of Zophobas morio and Tenebrio molitor.</title>
        <authorList>
            <person name="Kaur S."/>
            <person name="Stinson S.A."/>
            <person name="diCenzo G.C."/>
        </authorList>
    </citation>
    <scope>NUCLEOTIDE SEQUENCE</scope>
    <source>
        <strain evidence="2">QUZm001</strain>
    </source>
</reference>
<organism evidence="2 3">
    <name type="scientific">Zophobas morio</name>
    <dbReference type="NCBI Taxonomy" id="2755281"/>
    <lineage>
        <taxon>Eukaryota</taxon>
        <taxon>Metazoa</taxon>
        <taxon>Ecdysozoa</taxon>
        <taxon>Arthropoda</taxon>
        <taxon>Hexapoda</taxon>
        <taxon>Insecta</taxon>
        <taxon>Pterygota</taxon>
        <taxon>Neoptera</taxon>
        <taxon>Endopterygota</taxon>
        <taxon>Coleoptera</taxon>
        <taxon>Polyphaga</taxon>
        <taxon>Cucujiformia</taxon>
        <taxon>Tenebrionidae</taxon>
        <taxon>Zophobas</taxon>
    </lineage>
</organism>
<dbReference type="InterPro" id="IPR001251">
    <property type="entry name" value="CRAL-TRIO_dom"/>
</dbReference>
<feature type="domain" description="CRAL-TRIO" evidence="1">
    <location>
        <begin position="97"/>
        <end position="256"/>
    </location>
</feature>
<keyword evidence="3" id="KW-1185">Reference proteome</keyword>
<name>A0AA38IHF2_9CUCU</name>
<gene>
    <name evidence="2" type="ORF">Zmor_013300</name>
</gene>
<dbReference type="Gene3D" id="1.10.8.20">
    <property type="entry name" value="N-terminal domain of phosphatidylinositol transfer protein sec14p"/>
    <property type="match status" value="1"/>
</dbReference>